<gene>
    <name evidence="1" type="ORF">FRC0190_00063</name>
</gene>
<dbReference type="EMBL" id="LR738855">
    <property type="protein sequence ID" value="VZH84016.1"/>
    <property type="molecule type" value="Genomic_DNA"/>
</dbReference>
<reference evidence="1 2" key="1">
    <citation type="submission" date="2019-11" db="EMBL/GenBank/DDBJ databases">
        <authorList>
            <person name="Brisse S."/>
        </authorList>
    </citation>
    <scope>NUCLEOTIDE SEQUENCE [LARGE SCALE GENOMIC DNA]</scope>
    <source>
        <strain evidence="1">FRC0190</strain>
    </source>
</reference>
<sequence>MDSINSLIQNDAVIDLADQDDLGYFVTGGTILHW</sequence>
<evidence type="ECO:0000313" key="1">
    <source>
        <dbReference type="EMBL" id="VZH84016.1"/>
    </source>
</evidence>
<protein>
    <submittedName>
        <fullName evidence="1">Uncharacterized protein</fullName>
    </submittedName>
</protein>
<accession>A0A6I8MCR2</accession>
<name>A0A6I8MCR2_9CORY</name>
<evidence type="ECO:0000313" key="2">
    <source>
        <dbReference type="Proteomes" id="UP000423525"/>
    </source>
</evidence>
<dbReference type="AlphaFoldDB" id="A0A6I8MCR2"/>
<proteinExistence type="predicted"/>
<dbReference type="Proteomes" id="UP000423525">
    <property type="component" value="Chromosome"/>
</dbReference>
<dbReference type="KEGG" id="crf:FRC0190_00063"/>
<organism evidence="1 2">
    <name type="scientific">Corynebacterium rouxii</name>
    <dbReference type="NCBI Taxonomy" id="2719119"/>
    <lineage>
        <taxon>Bacteria</taxon>
        <taxon>Bacillati</taxon>
        <taxon>Actinomycetota</taxon>
        <taxon>Actinomycetes</taxon>
        <taxon>Mycobacteriales</taxon>
        <taxon>Corynebacteriaceae</taxon>
        <taxon>Corynebacterium</taxon>
    </lineage>
</organism>